<feature type="region of interest" description="Disordered" evidence="1">
    <location>
        <begin position="95"/>
        <end position="122"/>
    </location>
</feature>
<feature type="compositionally biased region" description="Low complexity" evidence="1">
    <location>
        <begin position="47"/>
        <end position="57"/>
    </location>
</feature>
<dbReference type="GO" id="GO:0051087">
    <property type="term" value="F:protein-folding chaperone binding"/>
    <property type="evidence" value="ECO:0007669"/>
    <property type="project" value="InterPro"/>
</dbReference>
<dbReference type="Pfam" id="PF01025">
    <property type="entry name" value="GrpE"/>
    <property type="match status" value="1"/>
</dbReference>
<comment type="caution">
    <text evidence="2">The sequence shown here is derived from an EMBL/GenBank/DDBJ whole genome shotgun (WGS) entry which is preliminary data.</text>
</comment>
<reference evidence="2 3" key="1">
    <citation type="submission" date="2014-02" db="EMBL/GenBank/DDBJ databases">
        <authorList>
            <person name="Sears C."/>
            <person name="Carroll K."/>
            <person name="Sack B.R."/>
            <person name="Qadri F."/>
            <person name="Myers L.L."/>
            <person name="Chung G.-T."/>
            <person name="Escheverria P."/>
            <person name="Fraser C.M."/>
            <person name="Sadzewicz L."/>
            <person name="Shefchek K.A."/>
            <person name="Tallon L."/>
            <person name="Das S.P."/>
            <person name="Daugherty S."/>
            <person name="Mongodin E.F."/>
        </authorList>
    </citation>
    <scope>NUCLEOTIDE SEQUENCE [LARGE SCALE GENOMIC DNA]</scope>
    <source>
        <strain evidence="2 3">S36L11</strain>
    </source>
</reference>
<dbReference type="InterPro" id="IPR000740">
    <property type="entry name" value="GrpE"/>
</dbReference>
<protein>
    <submittedName>
        <fullName evidence="2">GrpE family protein</fullName>
    </submittedName>
</protein>
<sequence>MEWPKSKNNKMEELLERMSQFEANLAQLISTGMPNHTPSPATDEATSSPNEQEQLSPEQEEEMKLKIQELQQKEEELNLRAEKLDKLAKELEERQQNLENRNPNDERSIEPATHPDHSFPSQIGDQINALKKLLEDSSYKDKIIKDLHEELQSHNRDLHAEIVKPLLKNMIKMHERLTKTYKFYENTEAKSSPETYTRLLREVENCKLHIQDILEDEYDLEYFEPTIGSAYSPKEQTAIRTVITDTPEQAGTIKEFHYGGFRNATTNKIFQPSTVTVYKKSE</sequence>
<feature type="compositionally biased region" description="Polar residues" evidence="1">
    <location>
        <begin position="27"/>
        <end position="46"/>
    </location>
</feature>
<dbReference type="PATRIC" id="fig|1339327.3.peg.1268"/>
<evidence type="ECO:0000313" key="3">
    <source>
        <dbReference type="Proteomes" id="UP000022082"/>
    </source>
</evidence>
<name>A0A015YDQ2_BACFG</name>
<gene>
    <name evidence="2" type="ORF">M136_0607</name>
</gene>
<feature type="compositionally biased region" description="Basic and acidic residues" evidence="1">
    <location>
        <begin position="95"/>
        <end position="117"/>
    </location>
</feature>
<proteinExistence type="predicted"/>
<dbReference type="GO" id="GO:0000774">
    <property type="term" value="F:adenyl-nucleotide exchange factor activity"/>
    <property type="evidence" value="ECO:0007669"/>
    <property type="project" value="InterPro"/>
</dbReference>
<organism evidence="2 3">
    <name type="scientific">Bacteroides fragilis str. S36L11</name>
    <dbReference type="NCBI Taxonomy" id="1339327"/>
    <lineage>
        <taxon>Bacteria</taxon>
        <taxon>Pseudomonadati</taxon>
        <taxon>Bacteroidota</taxon>
        <taxon>Bacteroidia</taxon>
        <taxon>Bacteroidales</taxon>
        <taxon>Bacteroidaceae</taxon>
        <taxon>Bacteroides</taxon>
    </lineage>
</organism>
<evidence type="ECO:0000256" key="1">
    <source>
        <dbReference type="SAM" id="MobiDB-lite"/>
    </source>
</evidence>
<feature type="region of interest" description="Disordered" evidence="1">
    <location>
        <begin position="25"/>
        <end position="63"/>
    </location>
</feature>
<dbReference type="EMBL" id="JGDJ01000146">
    <property type="protein sequence ID" value="EXZ30072.1"/>
    <property type="molecule type" value="Genomic_DNA"/>
</dbReference>
<dbReference type="RefSeq" id="WP_032556172.1">
    <property type="nucleotide sequence ID" value="NZ_JGDJ01000146.1"/>
</dbReference>
<accession>A0A015YDQ2</accession>
<dbReference type="Proteomes" id="UP000022082">
    <property type="component" value="Unassembled WGS sequence"/>
</dbReference>
<dbReference type="GO" id="GO:0006457">
    <property type="term" value="P:protein folding"/>
    <property type="evidence" value="ECO:0007669"/>
    <property type="project" value="InterPro"/>
</dbReference>
<dbReference type="AlphaFoldDB" id="A0A015YDQ2"/>
<dbReference type="GO" id="GO:0042803">
    <property type="term" value="F:protein homodimerization activity"/>
    <property type="evidence" value="ECO:0007669"/>
    <property type="project" value="InterPro"/>
</dbReference>
<evidence type="ECO:0000313" key="2">
    <source>
        <dbReference type="EMBL" id="EXZ30072.1"/>
    </source>
</evidence>